<accession>A0A084VUG8</accession>
<keyword evidence="2" id="KW-0964">Secreted</keyword>
<dbReference type="Gene3D" id="2.40.10.10">
    <property type="entry name" value="Trypsin-like serine proteases"/>
    <property type="match status" value="2"/>
</dbReference>
<evidence type="ECO:0000256" key="4">
    <source>
        <dbReference type="ARBA" id="ARBA00022729"/>
    </source>
</evidence>
<evidence type="ECO:0000313" key="10">
    <source>
        <dbReference type="EMBL" id="KFB41612.1"/>
    </source>
</evidence>
<dbReference type="EnsemblMetazoa" id="ASIC009219-RA">
    <property type="protein sequence ID" value="ASIC009219-PA"/>
    <property type="gene ID" value="ASIC009219"/>
</dbReference>
<dbReference type="SUPFAM" id="SSF50494">
    <property type="entry name" value="Trypsin-like serine proteases"/>
    <property type="match status" value="1"/>
</dbReference>
<dbReference type="PANTHER" id="PTHR24256">
    <property type="entry name" value="TRYPTASE-RELATED"/>
    <property type="match status" value="1"/>
</dbReference>
<dbReference type="InterPro" id="IPR051487">
    <property type="entry name" value="Ser/Thr_Proteases_Immune/Dev"/>
</dbReference>
<protein>
    <submittedName>
        <fullName evidence="10">AGAP013184-PA-like protein</fullName>
    </submittedName>
</protein>
<dbReference type="InterPro" id="IPR009003">
    <property type="entry name" value="Peptidase_S1_PA"/>
</dbReference>
<gene>
    <name evidence="10" type="ORF">ZHAS_00009219</name>
</gene>
<dbReference type="OrthoDB" id="546450at2759"/>
<evidence type="ECO:0000256" key="7">
    <source>
        <dbReference type="ARBA" id="ARBA00023180"/>
    </source>
</evidence>
<dbReference type="STRING" id="74873.A0A084VUG8"/>
<evidence type="ECO:0000256" key="3">
    <source>
        <dbReference type="ARBA" id="ARBA00022588"/>
    </source>
</evidence>
<evidence type="ECO:0000256" key="5">
    <source>
        <dbReference type="ARBA" id="ARBA00022859"/>
    </source>
</evidence>
<evidence type="ECO:0000313" key="11">
    <source>
        <dbReference type="EnsemblMetazoa" id="ASIC009219-PA"/>
    </source>
</evidence>
<name>A0A084VUG8_ANOSI</name>
<comment type="subcellular location">
    <subcellularLocation>
        <location evidence="1">Secreted</location>
    </subcellularLocation>
</comment>
<evidence type="ECO:0000256" key="2">
    <source>
        <dbReference type="ARBA" id="ARBA00022525"/>
    </source>
</evidence>
<dbReference type="AlphaFoldDB" id="A0A084VUG8"/>
<keyword evidence="6" id="KW-1015">Disulfide bond</keyword>
<dbReference type="InterPro" id="IPR043504">
    <property type="entry name" value="Peptidase_S1_PA_chymotrypsin"/>
</dbReference>
<dbReference type="SMART" id="SM00020">
    <property type="entry name" value="Tryp_SPc"/>
    <property type="match status" value="1"/>
</dbReference>
<dbReference type="PROSITE" id="PS50240">
    <property type="entry name" value="TRYPSIN_DOM"/>
    <property type="match status" value="1"/>
</dbReference>
<dbReference type="PRINTS" id="PR00722">
    <property type="entry name" value="CHYMOTRYPSIN"/>
</dbReference>
<dbReference type="GO" id="GO:0005576">
    <property type="term" value="C:extracellular region"/>
    <property type="evidence" value="ECO:0007669"/>
    <property type="project" value="UniProtKB-SubCell"/>
</dbReference>
<dbReference type="VEuPathDB" id="VectorBase:ASIC009219"/>
<sequence length="254" mass="27837">MIYLNPFYAEYETKYQCTGTLISAEYVLTSAGCVDEVEKRVNLTVKLGEYDLESDVDCIFAGPNDEMFCAKPSYDVKVAEVLVHEATDNRLHDIALLKLSEPVSFDEWVSPICLPESAAIVQSATYHSASWNQNTCEDGSRRYKLLSNHSITNATACDRHLPAGSANNFVCVSSVGQPFVDVGGALTMTKTIVSNGGSRSVDELVGVLSSTATCANYEGVLVYTKVGHYLEWIQDKLVNVNNSSLDEQTEISLY</sequence>
<dbReference type="FunFam" id="2.40.10.10:FF:000028">
    <property type="entry name" value="Serine protease easter"/>
    <property type="match status" value="1"/>
</dbReference>
<feature type="domain" description="Peptidase S1" evidence="9">
    <location>
        <begin position="6"/>
        <end position="238"/>
    </location>
</feature>
<keyword evidence="12" id="KW-1185">Reference proteome</keyword>
<reference evidence="10 12" key="1">
    <citation type="journal article" date="2014" name="BMC Genomics">
        <title>Genome sequence of Anopheles sinensis provides insight into genetics basis of mosquito competence for malaria parasites.</title>
        <authorList>
            <person name="Zhou D."/>
            <person name="Zhang D."/>
            <person name="Ding G."/>
            <person name="Shi L."/>
            <person name="Hou Q."/>
            <person name="Ye Y."/>
            <person name="Xu Y."/>
            <person name="Zhou H."/>
            <person name="Xiong C."/>
            <person name="Li S."/>
            <person name="Yu J."/>
            <person name="Hong S."/>
            <person name="Yu X."/>
            <person name="Zou P."/>
            <person name="Chen C."/>
            <person name="Chang X."/>
            <person name="Wang W."/>
            <person name="Lv Y."/>
            <person name="Sun Y."/>
            <person name="Ma L."/>
            <person name="Shen B."/>
            <person name="Zhu C."/>
        </authorList>
    </citation>
    <scope>NUCLEOTIDE SEQUENCE [LARGE SCALE GENOMIC DNA]</scope>
</reference>
<dbReference type="EMBL" id="KE525113">
    <property type="protein sequence ID" value="KFB41612.1"/>
    <property type="molecule type" value="Genomic_DNA"/>
</dbReference>
<evidence type="ECO:0000256" key="8">
    <source>
        <dbReference type="ARBA" id="ARBA00024195"/>
    </source>
</evidence>
<dbReference type="InterPro" id="IPR001314">
    <property type="entry name" value="Peptidase_S1A"/>
</dbReference>
<evidence type="ECO:0000313" key="12">
    <source>
        <dbReference type="Proteomes" id="UP000030765"/>
    </source>
</evidence>
<dbReference type="Pfam" id="PF00089">
    <property type="entry name" value="Trypsin"/>
    <property type="match status" value="1"/>
</dbReference>
<keyword evidence="5" id="KW-0391">Immunity</keyword>
<dbReference type="Proteomes" id="UP000030765">
    <property type="component" value="Unassembled WGS sequence"/>
</dbReference>
<evidence type="ECO:0000256" key="1">
    <source>
        <dbReference type="ARBA" id="ARBA00004613"/>
    </source>
</evidence>
<keyword evidence="3" id="KW-0399">Innate immunity</keyword>
<proteinExistence type="inferred from homology"/>
<comment type="similarity">
    <text evidence="8">Belongs to the peptidase S1 family. CLIP subfamily.</text>
</comment>
<dbReference type="GO" id="GO:0006508">
    <property type="term" value="P:proteolysis"/>
    <property type="evidence" value="ECO:0007669"/>
    <property type="project" value="InterPro"/>
</dbReference>
<keyword evidence="7" id="KW-0325">Glycoprotein</keyword>
<dbReference type="VEuPathDB" id="VectorBase:ASIS009258"/>
<organism evidence="10">
    <name type="scientific">Anopheles sinensis</name>
    <name type="common">Mosquito</name>
    <dbReference type="NCBI Taxonomy" id="74873"/>
    <lineage>
        <taxon>Eukaryota</taxon>
        <taxon>Metazoa</taxon>
        <taxon>Ecdysozoa</taxon>
        <taxon>Arthropoda</taxon>
        <taxon>Hexapoda</taxon>
        <taxon>Insecta</taxon>
        <taxon>Pterygota</taxon>
        <taxon>Neoptera</taxon>
        <taxon>Endopterygota</taxon>
        <taxon>Diptera</taxon>
        <taxon>Nematocera</taxon>
        <taxon>Culicoidea</taxon>
        <taxon>Culicidae</taxon>
        <taxon>Anophelinae</taxon>
        <taxon>Anopheles</taxon>
    </lineage>
</organism>
<evidence type="ECO:0000259" key="9">
    <source>
        <dbReference type="PROSITE" id="PS50240"/>
    </source>
</evidence>
<evidence type="ECO:0000256" key="6">
    <source>
        <dbReference type="ARBA" id="ARBA00023157"/>
    </source>
</evidence>
<reference evidence="11" key="2">
    <citation type="submission" date="2020-05" db="UniProtKB">
        <authorList>
            <consortium name="EnsemblMetazoa"/>
        </authorList>
    </citation>
    <scope>IDENTIFICATION</scope>
</reference>
<dbReference type="EMBL" id="ATLV01016791">
    <property type="status" value="NOT_ANNOTATED_CDS"/>
    <property type="molecule type" value="Genomic_DNA"/>
</dbReference>
<dbReference type="GO" id="GO:0004252">
    <property type="term" value="F:serine-type endopeptidase activity"/>
    <property type="evidence" value="ECO:0007669"/>
    <property type="project" value="InterPro"/>
</dbReference>
<dbReference type="InterPro" id="IPR001254">
    <property type="entry name" value="Trypsin_dom"/>
</dbReference>
<keyword evidence="4" id="KW-0732">Signal</keyword>
<dbReference type="GO" id="GO:0045087">
    <property type="term" value="P:innate immune response"/>
    <property type="evidence" value="ECO:0007669"/>
    <property type="project" value="UniProtKB-KW"/>
</dbReference>